<dbReference type="PANTHER" id="PTHR35149:SF1">
    <property type="entry name" value="DUF5655 DOMAIN-CONTAINING PROTEIN"/>
    <property type="match status" value="1"/>
</dbReference>
<organism evidence="3 4">
    <name type="scientific">Chryseobacterium indologenes</name>
    <name type="common">Flavobacterium indologenes</name>
    <dbReference type="NCBI Taxonomy" id="253"/>
    <lineage>
        <taxon>Bacteria</taxon>
        <taxon>Pseudomonadati</taxon>
        <taxon>Bacteroidota</taxon>
        <taxon>Flavobacteriia</taxon>
        <taxon>Flavobacteriales</taxon>
        <taxon>Weeksellaceae</taxon>
        <taxon>Chryseobacterium group</taxon>
        <taxon>Chryseobacterium</taxon>
    </lineage>
</organism>
<feature type="domain" description="GmrSD restriction endonucleases N-terminal" evidence="1">
    <location>
        <begin position="15"/>
        <end position="247"/>
    </location>
</feature>
<evidence type="ECO:0000313" key="3">
    <source>
        <dbReference type="EMBL" id="KPE52920.1"/>
    </source>
</evidence>
<dbReference type="RefSeq" id="WP_062696495.1">
    <property type="nucleotide sequence ID" value="NZ_LJOD01000001.1"/>
</dbReference>
<dbReference type="Pfam" id="PF03235">
    <property type="entry name" value="GmrSD_N"/>
    <property type="match status" value="1"/>
</dbReference>
<dbReference type="Pfam" id="PF07510">
    <property type="entry name" value="GmrSD_C"/>
    <property type="match status" value="1"/>
</dbReference>
<evidence type="ECO:0008006" key="5">
    <source>
        <dbReference type="Google" id="ProtNLM"/>
    </source>
</evidence>
<accession>A0A0N0ZWK8</accession>
<dbReference type="OrthoDB" id="9798761at2"/>
<sequence>MKDNTLLLMPVRGLNNKRFIIEKYQRGYKWGKKEILELLNDIREYDHKKGVYCIQPVILKPLGIEKEEYEGYNLSVKNEVIDGQQRMTTIYILLHYLRFLDADEDSIQYSIRYKIREKSGEFLSEKLTEMFGYIPSQINENLLEDKDYKYVAEANNSWKDFVTANRHFDNVDIYHFFIVGYYIKNWFEQCLDSDKQKCFIKKLLHHVHVIWYSLDDAMSDHGVIDVFLNNNKGKISLTTSELIKALFILDISNKESKAVAEYKINRFALEWDQVEKKLQDDTFWYFIQPDSERYNKGTRIDYLFDLKLKQSSRNDDTLAYRKYEKFFNELKDDREGAFQAKWDEIIQLFNKLVDWYNDSFFFHYVGYLTVTGLSSLEDILDLSKGKTKKIFQEKLKNRIKEKFGKTVRKDGHDILAYAVENLHYDDFYKQTQNVLLLYNVLYYVDKMSSNKFPFELYVNEKWSIEHIVPQKPKNLEDFEQYRFWIKDQLEYRKENAEISDAEKMILDELENKSSFEELKKDRELQEQVDKLIESFEDKTHLISNLVLLDRNTNSSLSNHLFKTKRNKILEFDREGRNDDNKPVFIPVETLNAFNKTFSENLKLEQWSGEDGKKYKSSIAERLEYFLPTINS</sequence>
<protein>
    <recommendedName>
        <fullName evidence="5">DUF262 domain-containing protein</fullName>
    </recommendedName>
</protein>
<dbReference type="InterPro" id="IPR004919">
    <property type="entry name" value="GmrSD_N"/>
</dbReference>
<dbReference type="PANTHER" id="PTHR35149">
    <property type="entry name" value="SLL5132 PROTEIN"/>
    <property type="match status" value="1"/>
</dbReference>
<reference evidence="3 4" key="1">
    <citation type="journal article" date="2015" name="Genom Data">
        <title>Draft genome sequence of a multidrug-resistant Chryseobacterium indologenes isolate from Malaysia.</title>
        <authorList>
            <person name="Yu C.Y."/>
            <person name="Ang G.Y."/>
            <person name="Cheng H.J."/>
            <person name="Cheong Y.M."/>
            <person name="Yin W.F."/>
            <person name="Chan K.G."/>
        </authorList>
    </citation>
    <scope>NUCLEOTIDE SEQUENCE [LARGE SCALE GENOMIC DNA]</scope>
    <source>
        <strain evidence="3 4">CI_885</strain>
    </source>
</reference>
<name>A0A0N0ZWK8_CHRID</name>
<gene>
    <name evidence="3" type="ORF">AOB46_02730</name>
</gene>
<evidence type="ECO:0000313" key="4">
    <source>
        <dbReference type="Proteomes" id="UP000037953"/>
    </source>
</evidence>
<feature type="domain" description="GmrSD restriction endonucleases C-terminal" evidence="2">
    <location>
        <begin position="422"/>
        <end position="569"/>
    </location>
</feature>
<dbReference type="AlphaFoldDB" id="A0A0N0ZWK8"/>
<proteinExistence type="predicted"/>
<dbReference type="PATRIC" id="fig|253.9.peg.579"/>
<dbReference type="EMBL" id="LJOD01000001">
    <property type="protein sequence ID" value="KPE52920.1"/>
    <property type="molecule type" value="Genomic_DNA"/>
</dbReference>
<reference evidence="4" key="2">
    <citation type="submission" date="2015-09" db="EMBL/GenBank/DDBJ databases">
        <title>Draft genome sequence of a multidrug-resistant Chryseobacterium indologenes isolate from Malaysia.</title>
        <authorList>
            <person name="Yu C.Y."/>
            <person name="Ang G.Y."/>
            <person name="Chan K.-G."/>
        </authorList>
    </citation>
    <scope>NUCLEOTIDE SEQUENCE [LARGE SCALE GENOMIC DNA]</scope>
    <source>
        <strain evidence="4">CI_885</strain>
    </source>
</reference>
<evidence type="ECO:0000259" key="2">
    <source>
        <dbReference type="Pfam" id="PF07510"/>
    </source>
</evidence>
<comment type="caution">
    <text evidence="3">The sequence shown here is derived from an EMBL/GenBank/DDBJ whole genome shotgun (WGS) entry which is preliminary data.</text>
</comment>
<dbReference type="Proteomes" id="UP000037953">
    <property type="component" value="Unassembled WGS sequence"/>
</dbReference>
<dbReference type="InterPro" id="IPR011089">
    <property type="entry name" value="GmrSD_C"/>
</dbReference>
<evidence type="ECO:0000259" key="1">
    <source>
        <dbReference type="Pfam" id="PF03235"/>
    </source>
</evidence>